<dbReference type="AlphaFoldDB" id="W8L263"/>
<dbReference type="InterPro" id="IPR036249">
    <property type="entry name" value="Thioredoxin-like_sf"/>
</dbReference>
<name>W8L263_9GAMM</name>
<dbReference type="KEGG" id="hhc:M911_01165"/>
<reference evidence="4" key="2">
    <citation type="submission" date="2014-02" db="EMBL/GenBank/DDBJ databases">
        <title>Draft Genome Sequence of extremely halophilic bacteria Halorhodospira halochloris.</title>
        <authorList>
            <person name="Singh K.S."/>
        </authorList>
    </citation>
    <scope>NUCLEOTIDE SEQUENCE [LARGE SCALE GENOMIC DNA]</scope>
    <source>
        <strain evidence="4">A</strain>
    </source>
</reference>
<evidence type="ECO:0000256" key="1">
    <source>
        <dbReference type="SAM" id="Phobius"/>
    </source>
</evidence>
<dbReference type="PROSITE" id="PS51352">
    <property type="entry name" value="THIOREDOXIN_2"/>
    <property type="match status" value="1"/>
</dbReference>
<dbReference type="OrthoDB" id="9788279at2"/>
<dbReference type="InterPro" id="IPR000866">
    <property type="entry name" value="AhpC/TSA"/>
</dbReference>
<accession>W8L263</accession>
<evidence type="ECO:0000313" key="3">
    <source>
        <dbReference type="EMBL" id="AHK78040.1"/>
    </source>
</evidence>
<dbReference type="InterPro" id="IPR050553">
    <property type="entry name" value="Thioredoxin_ResA/DsbE_sf"/>
</dbReference>
<dbReference type="InterPro" id="IPR013766">
    <property type="entry name" value="Thioredoxin_domain"/>
</dbReference>
<evidence type="ECO:0000313" key="4">
    <source>
        <dbReference type="Proteomes" id="UP000019442"/>
    </source>
</evidence>
<sequence>MSDTPKHTGRRRWLRRGLELIIILLVFLAIKAWLQRDMVSGEAPPLQGVLLDGSPVSLSDYQGQPVLVHFWATWCGICRVEQPAIESISQDWPVLTVAMQSGNAQTLREYMQENDYTHPVLVDETGALSARFGVGAVPATFVVNADGEVRFRQRGFATGWGLRARLWAADALN</sequence>
<organism evidence="3 4">
    <name type="scientific">Ectothiorhodospira haloalkaliphila</name>
    <dbReference type="NCBI Taxonomy" id="421628"/>
    <lineage>
        <taxon>Bacteria</taxon>
        <taxon>Pseudomonadati</taxon>
        <taxon>Pseudomonadota</taxon>
        <taxon>Gammaproteobacteria</taxon>
        <taxon>Chromatiales</taxon>
        <taxon>Ectothiorhodospiraceae</taxon>
        <taxon>Ectothiorhodospira</taxon>
    </lineage>
</organism>
<evidence type="ECO:0000259" key="2">
    <source>
        <dbReference type="PROSITE" id="PS51352"/>
    </source>
</evidence>
<reference evidence="3 4" key="1">
    <citation type="journal article" date="2014" name="J Genomics">
        <title>Draft Genome Sequence of the Extremely Halophilic Phototrophic Purple Sulfur Bacterium Halorhodospira halochloris.</title>
        <authorList>
            <person name="Singh K.S."/>
            <person name="Kirksey J."/>
            <person name="Hoff W.D."/>
            <person name="Deole R."/>
        </authorList>
    </citation>
    <scope>NUCLEOTIDE SEQUENCE [LARGE SCALE GENOMIC DNA]</scope>
    <source>
        <strain evidence="3 4">A</strain>
    </source>
</reference>
<dbReference type="GO" id="GO:0016491">
    <property type="term" value="F:oxidoreductase activity"/>
    <property type="evidence" value="ECO:0007669"/>
    <property type="project" value="InterPro"/>
</dbReference>
<dbReference type="CDD" id="cd03011">
    <property type="entry name" value="TlpA_like_ScsD_MtbDsbE"/>
    <property type="match status" value="1"/>
</dbReference>
<dbReference type="PANTHER" id="PTHR42852">
    <property type="entry name" value="THIOL:DISULFIDE INTERCHANGE PROTEIN DSBE"/>
    <property type="match status" value="1"/>
</dbReference>
<dbReference type="GO" id="GO:0016209">
    <property type="term" value="F:antioxidant activity"/>
    <property type="evidence" value="ECO:0007669"/>
    <property type="project" value="InterPro"/>
</dbReference>
<dbReference type="EMBL" id="CP007268">
    <property type="protein sequence ID" value="AHK78040.1"/>
    <property type="molecule type" value="Genomic_DNA"/>
</dbReference>
<feature type="domain" description="Thioredoxin" evidence="2">
    <location>
        <begin position="37"/>
        <end position="171"/>
    </location>
</feature>
<gene>
    <name evidence="3" type="ORF">M911_01165</name>
</gene>
<keyword evidence="1" id="KW-0472">Membrane</keyword>
<dbReference type="HOGENOM" id="CLU_042529_10_0_6"/>
<keyword evidence="1" id="KW-1133">Transmembrane helix</keyword>
<dbReference type="Pfam" id="PF00578">
    <property type="entry name" value="AhpC-TSA"/>
    <property type="match status" value="1"/>
</dbReference>
<feature type="transmembrane region" description="Helical" evidence="1">
    <location>
        <begin position="17"/>
        <end position="34"/>
    </location>
</feature>
<dbReference type="Gene3D" id="3.40.30.10">
    <property type="entry name" value="Glutaredoxin"/>
    <property type="match status" value="1"/>
</dbReference>
<keyword evidence="1" id="KW-0812">Transmembrane</keyword>
<proteinExistence type="predicted"/>
<dbReference type="SUPFAM" id="SSF52833">
    <property type="entry name" value="Thioredoxin-like"/>
    <property type="match status" value="1"/>
</dbReference>
<protein>
    <submittedName>
        <fullName evidence="3">Alkyl hydroperoxide reductase</fullName>
    </submittedName>
</protein>
<dbReference type="PANTHER" id="PTHR42852:SF17">
    <property type="entry name" value="THIOREDOXIN-LIKE PROTEIN HI_1115"/>
    <property type="match status" value="1"/>
</dbReference>
<dbReference type="Proteomes" id="UP000019442">
    <property type="component" value="Chromosome"/>
</dbReference>
<keyword evidence="4" id="KW-1185">Reference proteome</keyword>
<dbReference type="RefSeq" id="WP_025280353.1">
    <property type="nucleotide sequence ID" value="NZ_CP007268.1"/>
</dbReference>